<dbReference type="InParanoid" id="B9S9B9"/>
<name>B9S9B9_RICCO</name>
<protein>
    <submittedName>
        <fullName evidence="2">Uncharacterized protein</fullName>
    </submittedName>
</protein>
<dbReference type="Proteomes" id="UP000008311">
    <property type="component" value="Unassembled WGS sequence"/>
</dbReference>
<sequence>MSLIMLLESIDLTTLTWQRILPLYLTAQFLLVREDGLGDLRIVSLLPQLAGATTLAPLILAETLIGLDKDRRGSHYFARVQARPCLCLVPRPSSQHLKPPDHSSKPSRVK</sequence>
<keyword evidence="3" id="KW-1185">Reference proteome</keyword>
<evidence type="ECO:0000256" key="1">
    <source>
        <dbReference type="SAM" id="MobiDB-lite"/>
    </source>
</evidence>
<feature type="region of interest" description="Disordered" evidence="1">
    <location>
        <begin position="91"/>
        <end position="110"/>
    </location>
</feature>
<proteinExistence type="predicted"/>
<organism evidence="2 3">
    <name type="scientific">Ricinus communis</name>
    <name type="common">Castor bean</name>
    <dbReference type="NCBI Taxonomy" id="3988"/>
    <lineage>
        <taxon>Eukaryota</taxon>
        <taxon>Viridiplantae</taxon>
        <taxon>Streptophyta</taxon>
        <taxon>Embryophyta</taxon>
        <taxon>Tracheophyta</taxon>
        <taxon>Spermatophyta</taxon>
        <taxon>Magnoliopsida</taxon>
        <taxon>eudicotyledons</taxon>
        <taxon>Gunneridae</taxon>
        <taxon>Pentapetalae</taxon>
        <taxon>rosids</taxon>
        <taxon>fabids</taxon>
        <taxon>Malpighiales</taxon>
        <taxon>Euphorbiaceae</taxon>
        <taxon>Acalyphoideae</taxon>
        <taxon>Acalypheae</taxon>
        <taxon>Ricinus</taxon>
    </lineage>
</organism>
<dbReference type="EMBL" id="EQ973896">
    <property type="protein sequence ID" value="EEF39789.1"/>
    <property type="molecule type" value="Genomic_DNA"/>
</dbReference>
<evidence type="ECO:0000313" key="3">
    <source>
        <dbReference type="Proteomes" id="UP000008311"/>
    </source>
</evidence>
<dbReference type="AlphaFoldDB" id="B9S9B9"/>
<accession>B9S9B9</accession>
<gene>
    <name evidence="2" type="ORF">RCOM_0971690</name>
</gene>
<evidence type="ECO:0000313" key="2">
    <source>
        <dbReference type="EMBL" id="EEF39789.1"/>
    </source>
</evidence>
<reference evidence="3" key="1">
    <citation type="journal article" date="2010" name="Nat. Biotechnol.">
        <title>Draft genome sequence of the oilseed species Ricinus communis.</title>
        <authorList>
            <person name="Chan A.P."/>
            <person name="Crabtree J."/>
            <person name="Zhao Q."/>
            <person name="Lorenzi H."/>
            <person name="Orvis J."/>
            <person name="Puiu D."/>
            <person name="Melake-Berhan A."/>
            <person name="Jones K.M."/>
            <person name="Redman J."/>
            <person name="Chen G."/>
            <person name="Cahoon E.B."/>
            <person name="Gedil M."/>
            <person name="Stanke M."/>
            <person name="Haas B.J."/>
            <person name="Wortman J.R."/>
            <person name="Fraser-Liggett C.M."/>
            <person name="Ravel J."/>
            <person name="Rabinowicz P.D."/>
        </authorList>
    </citation>
    <scope>NUCLEOTIDE SEQUENCE [LARGE SCALE GENOMIC DNA]</scope>
    <source>
        <strain evidence="3">cv. Hale</strain>
    </source>
</reference>